<dbReference type="SUPFAM" id="SSF63829">
    <property type="entry name" value="Calcium-dependent phosphotriesterase"/>
    <property type="match status" value="1"/>
</dbReference>
<gene>
    <name evidence="5" type="ORF">ABB28_13210</name>
</gene>
<evidence type="ECO:0000313" key="6">
    <source>
        <dbReference type="Proteomes" id="UP000051386"/>
    </source>
</evidence>
<organism evidence="5 6">
    <name type="scientific">Stenotrophomonas chelatiphaga</name>
    <dbReference type="NCBI Taxonomy" id="517011"/>
    <lineage>
        <taxon>Bacteria</taxon>
        <taxon>Pseudomonadati</taxon>
        <taxon>Pseudomonadota</taxon>
        <taxon>Gammaproteobacteria</taxon>
        <taxon>Lysobacterales</taxon>
        <taxon>Lysobacteraceae</taxon>
        <taxon>Stenotrophomonas</taxon>
    </lineage>
</organism>
<dbReference type="Gene3D" id="2.120.10.30">
    <property type="entry name" value="TolB, C-terminal domain"/>
    <property type="match status" value="1"/>
</dbReference>
<dbReference type="GO" id="GO:0019853">
    <property type="term" value="P:L-ascorbic acid biosynthetic process"/>
    <property type="evidence" value="ECO:0007669"/>
    <property type="project" value="TreeGrafter"/>
</dbReference>
<dbReference type="InterPro" id="IPR011042">
    <property type="entry name" value="6-blade_b-propeller_TolB-like"/>
</dbReference>
<dbReference type="PRINTS" id="PR01790">
    <property type="entry name" value="SMP30FAMILY"/>
</dbReference>
<proteinExistence type="inferred from homology"/>
<evidence type="ECO:0000256" key="2">
    <source>
        <dbReference type="PIRSR" id="PIRSR605511-1"/>
    </source>
</evidence>
<accession>A0A0R0CSX2</accession>
<protein>
    <recommendedName>
        <fullName evidence="4">SMP-30/Gluconolactonase/LRE-like region domain-containing protein</fullName>
    </recommendedName>
</protein>
<keyword evidence="3" id="KW-0479">Metal-binding</keyword>
<dbReference type="GO" id="GO:0004341">
    <property type="term" value="F:gluconolactonase activity"/>
    <property type="evidence" value="ECO:0007669"/>
    <property type="project" value="TreeGrafter"/>
</dbReference>
<dbReference type="EMBL" id="LDJK01000061">
    <property type="protein sequence ID" value="KRG72925.1"/>
    <property type="molecule type" value="Genomic_DNA"/>
</dbReference>
<comment type="caution">
    <text evidence="5">The sequence shown here is derived from an EMBL/GenBank/DDBJ whole genome shotgun (WGS) entry which is preliminary data.</text>
</comment>
<evidence type="ECO:0000256" key="3">
    <source>
        <dbReference type="PIRSR" id="PIRSR605511-2"/>
    </source>
</evidence>
<dbReference type="PANTHER" id="PTHR10907">
    <property type="entry name" value="REGUCALCIN"/>
    <property type="match status" value="1"/>
</dbReference>
<feature type="binding site" evidence="3">
    <location>
        <position position="25"/>
    </location>
    <ligand>
        <name>a divalent metal cation</name>
        <dbReference type="ChEBI" id="CHEBI:60240"/>
    </ligand>
</feature>
<feature type="binding site" evidence="3">
    <location>
        <position position="114"/>
    </location>
    <ligand>
        <name>substrate</name>
    </ligand>
</feature>
<dbReference type="GO" id="GO:0005509">
    <property type="term" value="F:calcium ion binding"/>
    <property type="evidence" value="ECO:0007669"/>
    <property type="project" value="TreeGrafter"/>
</dbReference>
<reference evidence="5 6" key="1">
    <citation type="submission" date="2015-05" db="EMBL/GenBank/DDBJ databases">
        <title>Genome sequencing and analysis of members of genus Stenotrophomonas.</title>
        <authorList>
            <person name="Patil P.P."/>
            <person name="Midha S."/>
            <person name="Patil P.B."/>
        </authorList>
    </citation>
    <scope>NUCLEOTIDE SEQUENCE [LARGE SCALE GENOMIC DNA]</scope>
    <source>
        <strain evidence="5 6">DSM 21508</strain>
    </source>
</reference>
<keyword evidence="6" id="KW-1185">Reference proteome</keyword>
<dbReference type="PATRIC" id="fig|517011.3.peg.2561"/>
<feature type="domain" description="SMP-30/Gluconolactonase/LRE-like region" evidence="4">
    <location>
        <begin position="23"/>
        <end position="272"/>
    </location>
</feature>
<feature type="binding site" evidence="3">
    <location>
        <position position="213"/>
    </location>
    <ligand>
        <name>a divalent metal cation</name>
        <dbReference type="ChEBI" id="CHEBI:60240"/>
    </ligand>
</feature>
<dbReference type="InterPro" id="IPR013658">
    <property type="entry name" value="SGL"/>
</dbReference>
<feature type="active site" description="Proton donor/acceptor" evidence="2">
    <location>
        <position position="213"/>
    </location>
</feature>
<dbReference type="AlphaFoldDB" id="A0A0R0CSX2"/>
<name>A0A0R0CSX2_9GAMM</name>
<keyword evidence="3" id="KW-0862">Zinc</keyword>
<comment type="cofactor">
    <cofactor evidence="3">
        <name>Zn(2+)</name>
        <dbReference type="ChEBI" id="CHEBI:29105"/>
    </cofactor>
    <text evidence="3">Binds 1 divalent metal cation per subunit.</text>
</comment>
<evidence type="ECO:0000256" key="1">
    <source>
        <dbReference type="ARBA" id="ARBA00008853"/>
    </source>
</evidence>
<dbReference type="InterPro" id="IPR005511">
    <property type="entry name" value="SMP-30"/>
</dbReference>
<comment type="similarity">
    <text evidence="1">Belongs to the SMP-30/CGR1 family.</text>
</comment>
<feature type="binding site" evidence="3">
    <location>
        <position position="134"/>
    </location>
    <ligand>
        <name>substrate</name>
    </ligand>
</feature>
<dbReference type="PANTHER" id="PTHR10907:SF47">
    <property type="entry name" value="REGUCALCIN"/>
    <property type="match status" value="1"/>
</dbReference>
<dbReference type="Pfam" id="PF08450">
    <property type="entry name" value="SGL"/>
    <property type="match status" value="1"/>
</dbReference>
<feature type="binding site" evidence="3">
    <location>
        <position position="116"/>
    </location>
    <ligand>
        <name>substrate</name>
    </ligand>
</feature>
<evidence type="ECO:0000313" key="5">
    <source>
        <dbReference type="EMBL" id="KRG72925.1"/>
    </source>
</evidence>
<dbReference type="Proteomes" id="UP000051386">
    <property type="component" value="Unassembled WGS sequence"/>
</dbReference>
<evidence type="ECO:0000259" key="4">
    <source>
        <dbReference type="Pfam" id="PF08450"/>
    </source>
</evidence>
<feature type="binding site" evidence="3">
    <location>
        <position position="164"/>
    </location>
    <ligand>
        <name>a divalent metal cation</name>
        <dbReference type="ChEBI" id="CHEBI:60240"/>
    </ligand>
</feature>
<sequence length="308" mass="32975">MVSMRGDDILPTAALAFDSRCTLGESITWCARERVLWWTDINGRRIWRGNPDTGNAQWWSTPGRVGSLALCESGRLLLGMEKALYFADPSREEPGAGLNCEQVCEVPMDGAALRINDGRLDRAGNFVFGCINEDPARARAARFHQYSIAQGLRALALEPVAIANGICFDPDGQGMYYCDSLQGRIMHAGYDAATATVSDPRVFAVIDGGAEPDGAVVDADGRVWGAQWGAGRVVRYSAAGEVDRILPVPALQPTCVAFAGDGLGTLYVTSARDGLDVAMLQDQPTSGGVFRVSLEGARGLPDLRFTDA</sequence>